<organism evidence="1 2">
    <name type="scientific">Bacteroides fragilis (strain 638R)</name>
    <dbReference type="NCBI Taxonomy" id="862962"/>
    <lineage>
        <taxon>Bacteria</taxon>
        <taxon>Pseudomonadati</taxon>
        <taxon>Bacteroidota</taxon>
        <taxon>Bacteroidia</taxon>
        <taxon>Bacteroidales</taxon>
        <taxon>Bacteroidaceae</taxon>
        <taxon>Bacteroides</taxon>
    </lineage>
</organism>
<dbReference type="KEGG" id="bfg:BF638R_0881"/>
<dbReference type="AlphaFoldDB" id="E1WLT8"/>
<dbReference type="EMBL" id="FQ312004">
    <property type="protein sequence ID" value="CBW21452.1"/>
    <property type="molecule type" value="Genomic_DNA"/>
</dbReference>
<name>E1WLT8_BACF6</name>
<proteinExistence type="predicted"/>
<accession>E1WLT8</accession>
<evidence type="ECO:0000313" key="2">
    <source>
        <dbReference type="Proteomes" id="UP000008560"/>
    </source>
</evidence>
<reference evidence="1 2" key="1">
    <citation type="journal article" date="2010" name="Microbiology">
        <title>Twenty-eight divergent polysaccharide loci specifying within- and amongst-strain capsule diversity in three strains of Bacteroides fragilis.</title>
        <authorList>
            <person name="Patrick S."/>
            <person name="Blakely G.W."/>
            <person name="Houston S."/>
            <person name="Moore J."/>
            <person name="Abratt V.R."/>
            <person name="Bertalan M."/>
            <person name="Cerdeno-Tarraga A.M."/>
            <person name="Quail M.A."/>
            <person name="Corton N."/>
            <person name="Corton C."/>
            <person name="Bignell A."/>
            <person name="Barron A."/>
            <person name="Clark L."/>
            <person name="Bentley S.D."/>
            <person name="Parkhill J."/>
        </authorList>
    </citation>
    <scope>NUCLEOTIDE SEQUENCE [LARGE SCALE GENOMIC DNA]</scope>
    <source>
        <strain evidence="1 2">638R</strain>
    </source>
</reference>
<dbReference type="HOGENOM" id="CLU_3402050_0_0_10"/>
<gene>
    <name evidence="1" type="ordered locus">BF638R_0881</name>
</gene>
<protein>
    <submittedName>
        <fullName evidence="1">Uncharacterized protein</fullName>
    </submittedName>
</protein>
<sequence length="30" mass="3897">MFTTDYVNRDNRLGNRWRWRYILLSNIYFI</sequence>
<evidence type="ECO:0000313" key="1">
    <source>
        <dbReference type="EMBL" id="CBW21452.1"/>
    </source>
</evidence>
<dbReference type="Proteomes" id="UP000008560">
    <property type="component" value="Chromosome"/>
</dbReference>